<dbReference type="GO" id="GO:0032259">
    <property type="term" value="P:methylation"/>
    <property type="evidence" value="ECO:0007669"/>
    <property type="project" value="UniProtKB-KW"/>
</dbReference>
<keyword evidence="3" id="KW-0808">Transferase</keyword>
<dbReference type="GO" id="GO:0016645">
    <property type="term" value="F:oxidoreductase activity, acting on the CH-NH group of donors"/>
    <property type="evidence" value="ECO:0007669"/>
    <property type="project" value="InterPro"/>
</dbReference>
<dbReference type="AlphaFoldDB" id="A0A176WZX4"/>
<reference evidence="3 4" key="1">
    <citation type="submission" date="2016-05" db="EMBL/GenBank/DDBJ databases">
        <authorList>
            <person name="Lavstsen T."/>
            <person name="Jespersen J.S."/>
        </authorList>
    </citation>
    <scope>NUCLEOTIDE SEQUENCE [LARGE SCALE GENOMIC DNA]</scope>
    <source>
        <strain evidence="3 4">KCJ1736</strain>
    </source>
</reference>
<proteinExistence type="predicted"/>
<dbReference type="GO" id="GO:0004808">
    <property type="term" value="F:tRNA (5-methylaminomethyl-2-thiouridylate)(34)-methyltransferase activity"/>
    <property type="evidence" value="ECO:0007669"/>
    <property type="project" value="InterPro"/>
</dbReference>
<dbReference type="SUPFAM" id="SSF53335">
    <property type="entry name" value="S-adenosyl-L-methionine-dependent methyltransferases"/>
    <property type="match status" value="1"/>
</dbReference>
<evidence type="ECO:0000313" key="4">
    <source>
        <dbReference type="Proteomes" id="UP000077098"/>
    </source>
</evidence>
<protein>
    <submittedName>
        <fullName evidence="3">5-methylaminomethyl-2-thiouridine methyltransferase</fullName>
    </submittedName>
</protein>
<sequence length="260" mass="28787">MTHSNDTSIPAGISADSQTGTTTGSPNGETAETTSALDWRDGDMPYSRAFDDHFYCQTDGRLECGHVFLSGNGLPERWREWEGVFRIGELGFGTGLNLCETWRQWKEVRNSRSRLHFVSFELYPMTADEIGRALSRWPQVDAERKALTSLWPAEPKGHVEIELDDQTQLTVVCGEALAGIAGSEAIFDAWFLDGFAPARNPDMWSLEIMQALFAKTSPGGTFATYAAAGFVRRNLIAAGFDLERRKGFAGKREMLCGTKT</sequence>
<feature type="domain" description="MnmC-like methyltransferase" evidence="2">
    <location>
        <begin position="139"/>
        <end position="259"/>
    </location>
</feature>
<dbReference type="NCBIfam" id="NF033855">
    <property type="entry name" value="tRNA_MNMC2"/>
    <property type="match status" value="1"/>
</dbReference>
<feature type="compositionally biased region" description="Polar residues" evidence="1">
    <location>
        <begin position="15"/>
        <end position="36"/>
    </location>
</feature>
<dbReference type="PANTHER" id="PTHR39963">
    <property type="entry name" value="SLL0983 PROTEIN"/>
    <property type="match status" value="1"/>
</dbReference>
<evidence type="ECO:0000313" key="3">
    <source>
        <dbReference type="EMBL" id="OAE39523.1"/>
    </source>
</evidence>
<dbReference type="Gene3D" id="3.40.50.150">
    <property type="entry name" value="Vaccinia Virus protein VP39"/>
    <property type="match status" value="1"/>
</dbReference>
<dbReference type="InterPro" id="IPR008471">
    <property type="entry name" value="MnmC-like_methylTransf"/>
</dbReference>
<gene>
    <name evidence="3" type="ORF">A7J57_24500</name>
</gene>
<dbReference type="Proteomes" id="UP000077098">
    <property type="component" value="Unassembled WGS sequence"/>
</dbReference>
<dbReference type="InterPro" id="IPR029063">
    <property type="entry name" value="SAM-dependent_MTases_sf"/>
</dbReference>
<dbReference type="InterPro" id="IPR047785">
    <property type="entry name" value="tRNA_MNMC2"/>
</dbReference>
<dbReference type="Pfam" id="PF05430">
    <property type="entry name" value="Methyltransf_30"/>
    <property type="match status" value="1"/>
</dbReference>
<organism evidence="3 4">
    <name type="scientific">Agrobacterium tumefaciens</name>
    <dbReference type="NCBI Taxonomy" id="358"/>
    <lineage>
        <taxon>Bacteria</taxon>
        <taxon>Pseudomonadati</taxon>
        <taxon>Pseudomonadota</taxon>
        <taxon>Alphaproteobacteria</taxon>
        <taxon>Hyphomicrobiales</taxon>
        <taxon>Rhizobiaceae</taxon>
        <taxon>Rhizobium/Agrobacterium group</taxon>
        <taxon>Agrobacterium</taxon>
        <taxon>Agrobacterium tumefaciens complex</taxon>
    </lineage>
</organism>
<feature type="region of interest" description="Disordered" evidence="1">
    <location>
        <begin position="1"/>
        <end position="39"/>
    </location>
</feature>
<comment type="caution">
    <text evidence="3">The sequence shown here is derived from an EMBL/GenBank/DDBJ whole genome shotgun (WGS) entry which is preliminary data.</text>
</comment>
<dbReference type="PANTHER" id="PTHR39963:SF1">
    <property type="entry name" value="MNMC-LIKE METHYLTRANSFERASE DOMAIN-CONTAINING PROTEIN"/>
    <property type="match status" value="1"/>
</dbReference>
<dbReference type="EMBL" id="LXPS01000037">
    <property type="protein sequence ID" value="OAE39523.1"/>
    <property type="molecule type" value="Genomic_DNA"/>
</dbReference>
<dbReference type="RefSeq" id="WP_063950763.1">
    <property type="nucleotide sequence ID" value="NZ_LXPS01000037.1"/>
</dbReference>
<evidence type="ECO:0000259" key="2">
    <source>
        <dbReference type="Pfam" id="PF05430"/>
    </source>
</evidence>
<evidence type="ECO:0000256" key="1">
    <source>
        <dbReference type="SAM" id="MobiDB-lite"/>
    </source>
</evidence>
<name>A0A176WZX4_AGRTU</name>
<keyword evidence="3" id="KW-0489">Methyltransferase</keyword>
<accession>A0A176WZX4</accession>